<proteinExistence type="predicted"/>
<keyword evidence="3" id="KW-1185">Reference proteome</keyword>
<comment type="caution">
    <text evidence="2">The sequence shown here is derived from an EMBL/GenBank/DDBJ whole genome shotgun (WGS) entry which is preliminary data.</text>
</comment>
<name>A0ABS1K8W4_9FLAO</name>
<keyword evidence="1" id="KW-0732">Signal</keyword>
<evidence type="ECO:0000256" key="1">
    <source>
        <dbReference type="SAM" id="SignalP"/>
    </source>
</evidence>
<protein>
    <submittedName>
        <fullName evidence="2">Uncharacterized protein</fullName>
    </submittedName>
</protein>
<feature type="signal peptide" evidence="1">
    <location>
        <begin position="1"/>
        <end position="20"/>
    </location>
</feature>
<sequence>MRNFTWSFLLLFAGMFVSFSQTNGIEKGTYLSTNKGGKIKLNLLEDNKYELVFYSGGYEIKGDSLVFLKSTNNKVNIFDLSFVKDKKAKKVKIKFLNPSYYSFYIGTQKGSESVQYQKLSDIKSKVDPEWTNTDLEFEIDKTDFLYLVYEDYDGKSDVNKYALPKDVSEVTINYDLAVLNDLNLIGSFDQKTKELKISDQYGKDPLVFINEKQEQPIKVAAIVPVETQIIPKWTYPGKENTLINDDFGSEVVIDSAAAVVEAAPLDATIAPPAYTTYDFKLKIENSLKKAIESTKTASNKFLVVVVDNKNKTAKESFDAFVKEQETQTGYNMYDSYNALYDIYNYYLAGADDKKWLKNNKITNDPSLLVLSGNGDLLAVAKSDLTTQQYQFSYYGDFYKRLQKANAFLSIDKVLKNKKASDADLISAFNKAALLEASYDYDSDYSVNDPNSTDFVITKTALDQKEVAQTWKKLIEAHQKDKAINMYLAETIIKEIKNQGFTKQLFNTDRILNDTDFLAIDYLLNHSEDIESNRTNFNSKQGELHAIGNVVSEISDALQQNLYLSQDGVSGEMNKEKINSIYKKIIASGKGNFDVYRNYFYYLSQIEEKDGSNITYLREFNMYFDNTLAGPSPIEKLDAIFGGLDSSSSYSYDGWSSFKLYHSDICNNAAWTVVLKPQNSNFIKEAIKWSEYSLVISKNNPYYLDTLAQLYYKDGQAQKAIETQVLAVKFITSDIDVETANQMKEVLTKMSNGTY</sequence>
<accession>A0ABS1K8W4</accession>
<dbReference type="Proteomes" id="UP000603728">
    <property type="component" value="Unassembled WGS sequence"/>
</dbReference>
<gene>
    <name evidence="2" type="ORF">JI750_02730</name>
</gene>
<dbReference type="EMBL" id="JAERSF010000001">
    <property type="protein sequence ID" value="MBL0735785.1"/>
    <property type="molecule type" value="Genomic_DNA"/>
</dbReference>
<dbReference type="RefSeq" id="WP_201998814.1">
    <property type="nucleotide sequence ID" value="NZ_JAERSF010000001.1"/>
</dbReference>
<dbReference type="SUPFAM" id="SSF48452">
    <property type="entry name" value="TPR-like"/>
    <property type="match status" value="1"/>
</dbReference>
<organism evidence="2 3">
    <name type="scientific">Flavobacterium tagetis</name>
    <dbReference type="NCBI Taxonomy" id="2801336"/>
    <lineage>
        <taxon>Bacteria</taxon>
        <taxon>Pseudomonadati</taxon>
        <taxon>Bacteroidota</taxon>
        <taxon>Flavobacteriia</taxon>
        <taxon>Flavobacteriales</taxon>
        <taxon>Flavobacteriaceae</taxon>
        <taxon>Flavobacterium</taxon>
    </lineage>
</organism>
<dbReference type="InterPro" id="IPR011990">
    <property type="entry name" value="TPR-like_helical_dom_sf"/>
</dbReference>
<evidence type="ECO:0000313" key="3">
    <source>
        <dbReference type="Proteomes" id="UP000603728"/>
    </source>
</evidence>
<feature type="chain" id="PRO_5045953004" evidence="1">
    <location>
        <begin position="21"/>
        <end position="754"/>
    </location>
</feature>
<reference evidence="2 3" key="1">
    <citation type="submission" date="2021-01" db="EMBL/GenBank/DDBJ databases">
        <title>Genome seq and assembly of Flavobacterium sp. GN10.</title>
        <authorList>
            <person name="Chhetri G."/>
        </authorList>
    </citation>
    <scope>NUCLEOTIDE SEQUENCE [LARGE SCALE GENOMIC DNA]</scope>
    <source>
        <strain evidence="2 3">GN10</strain>
    </source>
</reference>
<evidence type="ECO:0000313" key="2">
    <source>
        <dbReference type="EMBL" id="MBL0735785.1"/>
    </source>
</evidence>